<dbReference type="GO" id="GO:0051015">
    <property type="term" value="F:actin filament binding"/>
    <property type="evidence" value="ECO:0007669"/>
    <property type="project" value="InterPro"/>
</dbReference>
<keyword evidence="7" id="KW-0009">Actin-binding</keyword>
<keyword evidence="5" id="KW-0518">Myosin</keyword>
<dbReference type="InterPro" id="IPR008989">
    <property type="entry name" value="Myosin_S1_N"/>
</dbReference>
<dbReference type="GO" id="GO:0016459">
    <property type="term" value="C:myosin complex"/>
    <property type="evidence" value="ECO:0007669"/>
    <property type="project" value="UniProtKB-KW"/>
</dbReference>
<dbReference type="Pfam" id="PF02736">
    <property type="entry name" value="Myosin_N"/>
    <property type="match status" value="1"/>
</dbReference>
<accession>A0A915A8A2</accession>
<dbReference type="Gene3D" id="3.40.850.10">
    <property type="entry name" value="Kinesin motor domain"/>
    <property type="match status" value="1"/>
</dbReference>
<dbReference type="Gene3D" id="2.30.30.360">
    <property type="entry name" value="Myosin S1 fragment, N-terminal"/>
    <property type="match status" value="1"/>
</dbReference>
<name>A0A915A8A2_PARUN</name>
<dbReference type="PROSITE" id="PS51844">
    <property type="entry name" value="SH3_LIKE"/>
    <property type="match status" value="1"/>
</dbReference>
<feature type="domain" description="Myosin N-terminal SH3-like" evidence="8">
    <location>
        <begin position="31"/>
        <end position="80"/>
    </location>
</feature>
<dbReference type="SUPFAM" id="SSF52540">
    <property type="entry name" value="P-loop containing nucleoside triphosphate hydrolases"/>
    <property type="match status" value="1"/>
</dbReference>
<evidence type="ECO:0000256" key="4">
    <source>
        <dbReference type="ARBA" id="ARBA00023054"/>
    </source>
</evidence>
<dbReference type="AlphaFoldDB" id="A0A915A8A2"/>
<evidence type="ECO:0000256" key="1">
    <source>
        <dbReference type="ARBA" id="ARBA00008314"/>
    </source>
</evidence>
<proteinExistence type="inferred from homology"/>
<evidence type="ECO:0000256" key="6">
    <source>
        <dbReference type="ARBA" id="ARBA00023175"/>
    </source>
</evidence>
<keyword evidence="3" id="KW-0067">ATP-binding</keyword>
<dbReference type="InterPro" id="IPR036961">
    <property type="entry name" value="Kinesin_motor_dom_sf"/>
</dbReference>
<evidence type="ECO:0000256" key="2">
    <source>
        <dbReference type="ARBA" id="ARBA00022741"/>
    </source>
</evidence>
<protein>
    <submittedName>
        <fullName evidence="10">Myosin N-terminal SH3-like domain-containing protein</fullName>
    </submittedName>
</protein>
<evidence type="ECO:0000313" key="10">
    <source>
        <dbReference type="WBParaSite" id="PgR003_g011_t01"/>
    </source>
</evidence>
<comment type="similarity">
    <text evidence="1">Belongs to the TRAFAC class myosin-kinesin ATPase superfamily. Myosin family.</text>
</comment>
<evidence type="ECO:0000256" key="3">
    <source>
        <dbReference type="ARBA" id="ARBA00022840"/>
    </source>
</evidence>
<evidence type="ECO:0000256" key="5">
    <source>
        <dbReference type="ARBA" id="ARBA00023123"/>
    </source>
</evidence>
<keyword evidence="6" id="KW-0505">Motor protein</keyword>
<dbReference type="InterPro" id="IPR027417">
    <property type="entry name" value="P-loop_NTPase"/>
</dbReference>
<dbReference type="WBParaSite" id="PgR003_g011_t01">
    <property type="protein sequence ID" value="PgR003_g011_t01"/>
    <property type="gene ID" value="PgR003_g011"/>
</dbReference>
<dbReference type="InterPro" id="IPR004009">
    <property type="entry name" value="SH3_Myosin"/>
</dbReference>
<organism evidence="9 10">
    <name type="scientific">Parascaris univalens</name>
    <name type="common">Nematode worm</name>
    <dbReference type="NCBI Taxonomy" id="6257"/>
    <lineage>
        <taxon>Eukaryota</taxon>
        <taxon>Metazoa</taxon>
        <taxon>Ecdysozoa</taxon>
        <taxon>Nematoda</taxon>
        <taxon>Chromadorea</taxon>
        <taxon>Rhabditida</taxon>
        <taxon>Spirurina</taxon>
        <taxon>Ascaridomorpha</taxon>
        <taxon>Ascaridoidea</taxon>
        <taxon>Ascarididae</taxon>
        <taxon>Parascaris</taxon>
    </lineage>
</organism>
<evidence type="ECO:0000259" key="8">
    <source>
        <dbReference type="PROSITE" id="PS51844"/>
    </source>
</evidence>
<dbReference type="Proteomes" id="UP000887569">
    <property type="component" value="Unplaced"/>
</dbReference>
<keyword evidence="4" id="KW-0175">Coiled coil</keyword>
<dbReference type="GO" id="GO:0005524">
    <property type="term" value="F:ATP binding"/>
    <property type="evidence" value="ECO:0007669"/>
    <property type="project" value="UniProtKB-KW"/>
</dbReference>
<dbReference type="GO" id="GO:0003774">
    <property type="term" value="F:cytoskeletal motor activity"/>
    <property type="evidence" value="ECO:0007669"/>
    <property type="project" value="InterPro"/>
</dbReference>
<keyword evidence="2" id="KW-0547">Nucleotide-binding</keyword>
<evidence type="ECO:0000256" key="7">
    <source>
        <dbReference type="ARBA" id="ARBA00023203"/>
    </source>
</evidence>
<evidence type="ECO:0000313" key="9">
    <source>
        <dbReference type="Proteomes" id="UP000887569"/>
    </source>
</evidence>
<dbReference type="FunFam" id="2.30.30.360:FF:000001">
    <property type="entry name" value="Myosin heavy chain"/>
    <property type="match status" value="1"/>
</dbReference>
<keyword evidence="9" id="KW-1185">Reference proteome</keyword>
<reference evidence="10" key="1">
    <citation type="submission" date="2022-11" db="UniProtKB">
        <authorList>
            <consortium name="WormBaseParasite"/>
        </authorList>
    </citation>
    <scope>IDENTIFICATION</scope>
</reference>
<sequence length="130" mass="14883">MAIEYENDPGWVYLRQSPEQVHLAATTKKFDSKKNVWISDPQEGFIAAEIKSTKGDTIVVVTNKGAEKIMKKDDVQQMNPPKFEKTEDMANLTFLNDASVLHNLRQRYYSMMIYVGTSAMNSPYQLMLMP</sequence>